<keyword evidence="2" id="KW-0328">Glycosyltransferase</keyword>
<evidence type="ECO:0000259" key="1">
    <source>
        <dbReference type="Pfam" id="PF00156"/>
    </source>
</evidence>
<dbReference type="RefSeq" id="WP_156573738.1">
    <property type="nucleotide sequence ID" value="NZ_CP046415.1"/>
</dbReference>
<sequence length="173" mass="19345">MTQTDRLLPVNEAIERLERQIRAERRDGALVDPLIVGIHTGGVWVADALHHALDCQEPLGRLNITFYRDDFNTLGLHPQVSPSDLAVDVDGRDIILVDDVLFTGRTVRAAMNELFDYGRPRRIALAVLYQRDGRELPICADWAGQELNLGPDEQIHVDGPDPMTARLVTSKES</sequence>
<dbReference type="InterPro" id="IPR029057">
    <property type="entry name" value="PRTase-like"/>
</dbReference>
<dbReference type="Proteomes" id="UP000427716">
    <property type="component" value="Chromosome"/>
</dbReference>
<keyword evidence="2" id="KW-0808">Transferase</keyword>
<reference evidence="2 3" key="1">
    <citation type="submission" date="2019-11" db="EMBL/GenBank/DDBJ databases">
        <authorList>
            <person name="Zhang J."/>
            <person name="Sun C."/>
        </authorList>
    </citation>
    <scope>NUCLEOTIDE SEQUENCE [LARGE SCALE GENOMIC DNA]</scope>
    <source>
        <strain evidence="3">sp2</strain>
    </source>
</reference>
<dbReference type="EC" id="2.4.2.9" evidence="2"/>
<gene>
    <name evidence="2" type="primary">pyrR</name>
    <name evidence="2" type="ORF">GM160_05315</name>
</gene>
<dbReference type="InterPro" id="IPR000836">
    <property type="entry name" value="PRTase_dom"/>
</dbReference>
<accession>A0A6I6D9Z6</accession>
<dbReference type="EMBL" id="CP046415">
    <property type="protein sequence ID" value="QGT78362.1"/>
    <property type="molecule type" value="Genomic_DNA"/>
</dbReference>
<dbReference type="Pfam" id="PF00156">
    <property type="entry name" value="Pribosyltran"/>
    <property type="match status" value="1"/>
</dbReference>
<keyword evidence="3" id="KW-1185">Reference proteome</keyword>
<evidence type="ECO:0000313" key="3">
    <source>
        <dbReference type="Proteomes" id="UP000427716"/>
    </source>
</evidence>
<proteinExistence type="predicted"/>
<evidence type="ECO:0000313" key="2">
    <source>
        <dbReference type="EMBL" id="QGT78362.1"/>
    </source>
</evidence>
<dbReference type="Gene3D" id="3.40.50.2020">
    <property type="match status" value="1"/>
</dbReference>
<dbReference type="InterPro" id="IPR050137">
    <property type="entry name" value="PyrR_bifunctional"/>
</dbReference>
<organism evidence="2 3">
    <name type="scientific">Guyparkeria halophila</name>
    <dbReference type="NCBI Taxonomy" id="47960"/>
    <lineage>
        <taxon>Bacteria</taxon>
        <taxon>Pseudomonadati</taxon>
        <taxon>Pseudomonadota</taxon>
        <taxon>Gammaproteobacteria</taxon>
        <taxon>Chromatiales</taxon>
        <taxon>Thioalkalibacteraceae</taxon>
        <taxon>Guyparkeria</taxon>
    </lineage>
</organism>
<dbReference type="PANTHER" id="PTHR11608">
    <property type="entry name" value="BIFUNCTIONAL PROTEIN PYRR"/>
    <property type="match status" value="1"/>
</dbReference>
<dbReference type="PANTHER" id="PTHR11608:SF0">
    <property type="entry name" value="BIFUNCTIONAL PROTEIN PYRR"/>
    <property type="match status" value="1"/>
</dbReference>
<dbReference type="AlphaFoldDB" id="A0A6I6D9Z6"/>
<dbReference type="SUPFAM" id="SSF53271">
    <property type="entry name" value="PRTase-like"/>
    <property type="match status" value="1"/>
</dbReference>
<feature type="domain" description="Phosphoribosyltransferase" evidence="1">
    <location>
        <begin position="12"/>
        <end position="145"/>
    </location>
</feature>
<dbReference type="GO" id="GO:0004845">
    <property type="term" value="F:uracil phosphoribosyltransferase activity"/>
    <property type="evidence" value="ECO:0007669"/>
    <property type="project" value="UniProtKB-EC"/>
</dbReference>
<dbReference type="NCBIfam" id="NF003545">
    <property type="entry name" value="PRK05205.1-1"/>
    <property type="match status" value="1"/>
</dbReference>
<protein>
    <submittedName>
        <fullName evidence="2">Bifunctional pyr operon transcriptional regulator/uracil phosphoribosyltransferase PyrR</fullName>
        <ecNumber evidence="2">2.4.2.9</ecNumber>
    </submittedName>
</protein>
<name>A0A6I6D9Z6_9GAMM</name>
<dbReference type="KEGG" id="ghl:GM160_05315"/>
<dbReference type="CDD" id="cd06223">
    <property type="entry name" value="PRTases_typeI"/>
    <property type="match status" value="1"/>
</dbReference>